<feature type="signal peptide" evidence="1">
    <location>
        <begin position="1"/>
        <end position="19"/>
    </location>
</feature>
<organism evidence="2 3">
    <name type="scientific">Athelia psychrophila</name>
    <dbReference type="NCBI Taxonomy" id="1759441"/>
    <lineage>
        <taxon>Eukaryota</taxon>
        <taxon>Fungi</taxon>
        <taxon>Dikarya</taxon>
        <taxon>Basidiomycota</taxon>
        <taxon>Agaricomycotina</taxon>
        <taxon>Agaricomycetes</taxon>
        <taxon>Agaricomycetidae</taxon>
        <taxon>Atheliales</taxon>
        <taxon>Atheliaceae</taxon>
        <taxon>Athelia</taxon>
    </lineage>
</organism>
<evidence type="ECO:0000256" key="1">
    <source>
        <dbReference type="SAM" id="SignalP"/>
    </source>
</evidence>
<dbReference type="Proteomes" id="UP000076532">
    <property type="component" value="Unassembled WGS sequence"/>
</dbReference>
<dbReference type="EMBL" id="KV417853">
    <property type="protein sequence ID" value="KZP05230.1"/>
    <property type="molecule type" value="Genomic_DNA"/>
</dbReference>
<protein>
    <submittedName>
        <fullName evidence="2">Uncharacterized protein</fullName>
    </submittedName>
</protein>
<evidence type="ECO:0000313" key="2">
    <source>
        <dbReference type="EMBL" id="KZP05230.1"/>
    </source>
</evidence>
<keyword evidence="1" id="KW-0732">Signal</keyword>
<reference evidence="2 3" key="1">
    <citation type="journal article" date="2016" name="Mol. Biol. Evol.">
        <title>Comparative Genomics of Early-Diverging Mushroom-Forming Fungi Provides Insights into the Origins of Lignocellulose Decay Capabilities.</title>
        <authorList>
            <person name="Nagy L.G."/>
            <person name="Riley R."/>
            <person name="Tritt A."/>
            <person name="Adam C."/>
            <person name="Daum C."/>
            <person name="Floudas D."/>
            <person name="Sun H."/>
            <person name="Yadav J.S."/>
            <person name="Pangilinan J."/>
            <person name="Larsson K.H."/>
            <person name="Matsuura K."/>
            <person name="Barry K."/>
            <person name="Labutti K."/>
            <person name="Kuo R."/>
            <person name="Ohm R.A."/>
            <person name="Bhattacharya S.S."/>
            <person name="Shirouzu T."/>
            <person name="Yoshinaga Y."/>
            <person name="Martin F.M."/>
            <person name="Grigoriev I.V."/>
            <person name="Hibbett D.S."/>
        </authorList>
    </citation>
    <scope>NUCLEOTIDE SEQUENCE [LARGE SCALE GENOMIC DNA]</scope>
    <source>
        <strain evidence="2 3">CBS 109695</strain>
    </source>
</reference>
<keyword evidence="3" id="KW-1185">Reference proteome</keyword>
<evidence type="ECO:0000313" key="3">
    <source>
        <dbReference type="Proteomes" id="UP000076532"/>
    </source>
</evidence>
<accession>A0A167VPF1</accession>
<dbReference type="OrthoDB" id="3944184at2759"/>
<dbReference type="AlphaFoldDB" id="A0A167VPF1"/>
<gene>
    <name evidence="2" type="ORF">FIBSPDRAFT_766177</name>
</gene>
<feature type="chain" id="PRO_5007893532" evidence="1">
    <location>
        <begin position="20"/>
        <end position="166"/>
    </location>
</feature>
<proteinExistence type="predicted"/>
<sequence length="166" mass="17870">MFDFCAIFIWLSVLLGAQASLVRSSGKIVAPAPNSIIMPGQPFKFSYISHADYSISSYNYTVWLSTKAPSSFTSSGDLFSGHYFGRFSEANYPGNPNPSNPPPSLLVMPDFAKGSGGFGAGKTASNVRLHFAVLEEWSDGSPTLGNKFSLHHNPIVYNASSHADLI</sequence>
<name>A0A167VPF1_9AGAM</name>